<protein>
    <submittedName>
        <fullName evidence="1">Uncharacterized protein</fullName>
    </submittedName>
</protein>
<dbReference type="Proteomes" id="UP001241377">
    <property type="component" value="Unassembled WGS sequence"/>
</dbReference>
<keyword evidence="2" id="KW-1185">Reference proteome</keyword>
<organism evidence="1 2">
    <name type="scientific">Naganishia cerealis</name>
    <dbReference type="NCBI Taxonomy" id="610337"/>
    <lineage>
        <taxon>Eukaryota</taxon>
        <taxon>Fungi</taxon>
        <taxon>Dikarya</taxon>
        <taxon>Basidiomycota</taxon>
        <taxon>Agaricomycotina</taxon>
        <taxon>Tremellomycetes</taxon>
        <taxon>Filobasidiales</taxon>
        <taxon>Filobasidiaceae</taxon>
        <taxon>Naganishia</taxon>
    </lineage>
</organism>
<name>A0ACC2VJZ4_9TREE</name>
<sequence>MSRRAARGRSQVESTKVEGENVVEDENDDFNADEEDEVTRCVCGNDELNTDGINSELQELLQSEYGIKIDVGLFIQCDKCSVWQHGYCVGLFIDEDVPDKYWCEQCKPELHIIVSDEDGSSEKRTLYKPVNDKRKRLLLETPTAKNGRSKSAAPQSESTSLSPSLDTRHSRKDRNRNFDPYDEQLKKALRESARESGLAVESGDDKESGTRRRPRLDAETVKRQRTEVTTDHTDDGETTTTSKKRTKVTRAKPKPRPKPKEKESTVQDDISREELVKQPSKPRFVNDKSSIYELRKRTGAILEWLGRSQLEYQEERNNKKIIFDYKENGEVPSESQKVLQSFDENLASMEELTRGIFAWEEKYGKYAP</sequence>
<accession>A0ACC2VJZ4</accession>
<evidence type="ECO:0000313" key="1">
    <source>
        <dbReference type="EMBL" id="KAJ9099106.1"/>
    </source>
</evidence>
<dbReference type="EMBL" id="JASBWR010000071">
    <property type="protein sequence ID" value="KAJ9099106.1"/>
    <property type="molecule type" value="Genomic_DNA"/>
</dbReference>
<reference evidence="1" key="1">
    <citation type="submission" date="2023-04" db="EMBL/GenBank/DDBJ databases">
        <title>Draft Genome sequencing of Naganishia species isolated from polar environments using Oxford Nanopore Technology.</title>
        <authorList>
            <person name="Leo P."/>
            <person name="Venkateswaran K."/>
        </authorList>
    </citation>
    <scope>NUCLEOTIDE SEQUENCE</scope>
    <source>
        <strain evidence="1">MNA-CCFEE 5261</strain>
    </source>
</reference>
<gene>
    <name evidence="1" type="ORF">QFC19_006156</name>
</gene>
<comment type="caution">
    <text evidence="1">The sequence shown here is derived from an EMBL/GenBank/DDBJ whole genome shotgun (WGS) entry which is preliminary data.</text>
</comment>
<proteinExistence type="predicted"/>
<evidence type="ECO:0000313" key="2">
    <source>
        <dbReference type="Proteomes" id="UP001241377"/>
    </source>
</evidence>